<dbReference type="SUPFAM" id="SSF53448">
    <property type="entry name" value="Nucleotide-diphospho-sugar transferases"/>
    <property type="match status" value="1"/>
</dbReference>
<dbReference type="AlphaFoldDB" id="A0A9C9THW6"/>
<dbReference type="EC" id="2.7.7.13" evidence="2"/>
<name>A0A9C9THW6_9HYPH</name>
<dbReference type="CDD" id="cd02213">
    <property type="entry name" value="cupin_PMI_typeII_C"/>
    <property type="match status" value="1"/>
</dbReference>
<dbReference type="InterPro" id="IPR014710">
    <property type="entry name" value="RmlC-like_jellyroll"/>
</dbReference>
<evidence type="ECO:0000256" key="6">
    <source>
        <dbReference type="ARBA" id="ARBA00023134"/>
    </source>
</evidence>
<keyword evidence="5" id="KW-0547">Nucleotide-binding</keyword>
<accession>A0A9C9THW6</accession>
<evidence type="ECO:0000256" key="8">
    <source>
        <dbReference type="RuleBase" id="RU004190"/>
    </source>
</evidence>
<dbReference type="EMBL" id="DRGN01000241">
    <property type="protein sequence ID" value="HEU01905.1"/>
    <property type="molecule type" value="Genomic_DNA"/>
</dbReference>
<dbReference type="PANTHER" id="PTHR46390">
    <property type="entry name" value="MANNOSE-1-PHOSPHATE GUANYLYLTRANSFERASE"/>
    <property type="match status" value="1"/>
</dbReference>
<dbReference type="InterPro" id="IPR054566">
    <property type="entry name" value="ManC/GMP-like_b-helix"/>
</dbReference>
<keyword evidence="12" id="KW-0413">Isomerase</keyword>
<dbReference type="Pfam" id="PF00483">
    <property type="entry name" value="NTP_transferase"/>
    <property type="match status" value="1"/>
</dbReference>
<feature type="domain" description="MannoseP isomerase/GMP-like beta-helix" evidence="11">
    <location>
        <begin position="306"/>
        <end position="357"/>
    </location>
</feature>
<dbReference type="Gene3D" id="3.90.550.10">
    <property type="entry name" value="Spore Coat Polysaccharide Biosynthesis Protein SpsA, Chain A"/>
    <property type="match status" value="1"/>
</dbReference>
<dbReference type="SUPFAM" id="SSF51182">
    <property type="entry name" value="RmlC-like cupins"/>
    <property type="match status" value="1"/>
</dbReference>
<sequence>MGRALGGVGDVQDHPLVPIIMAGGAGTRLWPVSRDSMPKQFIALLDEGMSTFQATLLRFKDEAFGEPIVVTNHEFRFIVAEQMATLGITGDIVLEPERRDSAAAVAVGAVLAADRAPDSICIVVAADHAIENAAAFANDCILAATIAAGGPIMTIGIEPDCPSTAYGYIERSDDILGERAHGLARFVEKPVREVAERYVAEGYLWNSGNFIFAISTLLEEMERHCPEVLSAARKAVARAVRDLDFLRLDANEFAKAPKISIDHALMEKTERAGVLAASFDWSDIGAWDAIHDLKAKDGNGNRLEGQVAVLGTTNSFIRSEEMLTTAVGLDGIIVVATQDAVLVAAKSEAGRVKDLVADMKRDGRREASEHLRIYRPWGWYQRIDIGERFQVKHICVKPGGLLSLQRHHHRAEHWVVVHGTAEVTIDGTVSLFHENEAAYLPIGCVHRLHNPGKIDLKLIEVQVGSYTGEDDIVRIADVYARADSAV</sequence>
<evidence type="ECO:0000259" key="9">
    <source>
        <dbReference type="Pfam" id="PF00483"/>
    </source>
</evidence>
<dbReference type="InterPro" id="IPR029044">
    <property type="entry name" value="Nucleotide-diphossugar_trans"/>
</dbReference>
<dbReference type="InterPro" id="IPR011051">
    <property type="entry name" value="RmlC_Cupin_sf"/>
</dbReference>
<feature type="domain" description="Mannose-6-phosphate isomerase type II C-terminal" evidence="10">
    <location>
        <begin position="363"/>
        <end position="477"/>
    </location>
</feature>
<dbReference type="NCBIfam" id="TIGR01479">
    <property type="entry name" value="GMP_PMI"/>
    <property type="match status" value="1"/>
</dbReference>
<dbReference type="Proteomes" id="UP000885680">
    <property type="component" value="Unassembled WGS sequence"/>
</dbReference>
<comment type="similarity">
    <text evidence="1 8">Belongs to the mannose-6-phosphate isomerase type 2 family.</text>
</comment>
<comment type="caution">
    <text evidence="12">The sequence shown here is derived from an EMBL/GenBank/DDBJ whole genome shotgun (WGS) entry which is preliminary data.</text>
</comment>
<dbReference type="InterPro" id="IPR051161">
    <property type="entry name" value="Mannose-6P_isomerase_type2"/>
</dbReference>
<dbReference type="InterPro" id="IPR049577">
    <property type="entry name" value="GMPP_N"/>
</dbReference>
<dbReference type="GO" id="GO:0009298">
    <property type="term" value="P:GDP-mannose biosynthetic process"/>
    <property type="evidence" value="ECO:0007669"/>
    <property type="project" value="TreeGrafter"/>
</dbReference>
<dbReference type="GO" id="GO:0005525">
    <property type="term" value="F:GTP binding"/>
    <property type="evidence" value="ECO:0007669"/>
    <property type="project" value="UniProtKB-KW"/>
</dbReference>
<dbReference type="InterPro" id="IPR001538">
    <property type="entry name" value="Man6P_isomerase-2_C"/>
</dbReference>
<dbReference type="CDD" id="cd02509">
    <property type="entry name" value="GDP-M1P_Guanylyltransferase"/>
    <property type="match status" value="1"/>
</dbReference>
<dbReference type="InterPro" id="IPR006375">
    <property type="entry name" value="Man1P_GuaTrfase/Man6P_Isoase"/>
</dbReference>
<evidence type="ECO:0000256" key="2">
    <source>
        <dbReference type="ARBA" id="ARBA00012387"/>
    </source>
</evidence>
<gene>
    <name evidence="12" type="ORF">ENH89_16560</name>
</gene>
<keyword evidence="3 12" id="KW-0808">Transferase</keyword>
<evidence type="ECO:0000256" key="1">
    <source>
        <dbReference type="ARBA" id="ARBA00006115"/>
    </source>
</evidence>
<evidence type="ECO:0000259" key="11">
    <source>
        <dbReference type="Pfam" id="PF22640"/>
    </source>
</evidence>
<evidence type="ECO:0000313" key="12">
    <source>
        <dbReference type="EMBL" id="HEU01905.1"/>
    </source>
</evidence>
<evidence type="ECO:0000256" key="5">
    <source>
        <dbReference type="ARBA" id="ARBA00022741"/>
    </source>
</evidence>
<dbReference type="GO" id="GO:0004475">
    <property type="term" value="F:mannose-1-phosphate guanylyltransferase (GTP) activity"/>
    <property type="evidence" value="ECO:0007669"/>
    <property type="project" value="UniProtKB-EC"/>
</dbReference>
<evidence type="ECO:0000313" key="13">
    <source>
        <dbReference type="Proteomes" id="UP000885680"/>
    </source>
</evidence>
<evidence type="ECO:0000256" key="3">
    <source>
        <dbReference type="ARBA" id="ARBA00022679"/>
    </source>
</evidence>
<keyword evidence="6" id="KW-0342">GTP-binding</keyword>
<dbReference type="GO" id="GO:0000271">
    <property type="term" value="P:polysaccharide biosynthetic process"/>
    <property type="evidence" value="ECO:0007669"/>
    <property type="project" value="InterPro"/>
</dbReference>
<reference evidence="12" key="1">
    <citation type="journal article" date="2020" name="mSystems">
        <title>Genome- and Community-Level Interaction Insights into Carbon Utilization and Element Cycling Functions of Hydrothermarchaeota in Hydrothermal Sediment.</title>
        <authorList>
            <person name="Zhou Z."/>
            <person name="Liu Y."/>
            <person name="Xu W."/>
            <person name="Pan J."/>
            <person name="Luo Z.H."/>
            <person name="Li M."/>
        </authorList>
    </citation>
    <scope>NUCLEOTIDE SEQUENCE</scope>
    <source>
        <strain evidence="12">HyVt-347</strain>
    </source>
</reference>
<dbReference type="FunFam" id="3.90.550.10:FF:000046">
    <property type="entry name" value="Mannose-1-phosphate guanylyltransferase (GDP)"/>
    <property type="match status" value="1"/>
</dbReference>
<evidence type="ECO:0000256" key="4">
    <source>
        <dbReference type="ARBA" id="ARBA00022695"/>
    </source>
</evidence>
<evidence type="ECO:0000256" key="7">
    <source>
        <dbReference type="ARBA" id="ARBA00047343"/>
    </source>
</evidence>
<dbReference type="FunFam" id="2.60.120.10:FF:000032">
    <property type="entry name" value="Mannose-1-phosphate guanylyltransferase/mannose-6-phosphate isomerase"/>
    <property type="match status" value="1"/>
</dbReference>
<feature type="domain" description="Nucleotidyl transferase" evidence="9">
    <location>
        <begin position="18"/>
        <end position="297"/>
    </location>
</feature>
<dbReference type="Pfam" id="PF22640">
    <property type="entry name" value="ManC_GMP_beta-helix"/>
    <property type="match status" value="1"/>
</dbReference>
<dbReference type="Pfam" id="PF01050">
    <property type="entry name" value="MannoseP_isomer"/>
    <property type="match status" value="1"/>
</dbReference>
<protein>
    <recommendedName>
        <fullName evidence="2">mannose-1-phosphate guanylyltransferase</fullName>
        <ecNumber evidence="2">2.7.7.13</ecNumber>
    </recommendedName>
</protein>
<dbReference type="PANTHER" id="PTHR46390:SF1">
    <property type="entry name" value="MANNOSE-1-PHOSPHATE GUANYLYLTRANSFERASE"/>
    <property type="match status" value="1"/>
</dbReference>
<comment type="catalytic activity">
    <reaction evidence="7">
        <text>alpha-D-mannose 1-phosphate + GTP + H(+) = GDP-alpha-D-mannose + diphosphate</text>
        <dbReference type="Rhea" id="RHEA:15229"/>
        <dbReference type="ChEBI" id="CHEBI:15378"/>
        <dbReference type="ChEBI" id="CHEBI:33019"/>
        <dbReference type="ChEBI" id="CHEBI:37565"/>
        <dbReference type="ChEBI" id="CHEBI:57527"/>
        <dbReference type="ChEBI" id="CHEBI:58409"/>
        <dbReference type="EC" id="2.7.7.13"/>
    </reaction>
</comment>
<dbReference type="GO" id="GO:0016853">
    <property type="term" value="F:isomerase activity"/>
    <property type="evidence" value="ECO:0007669"/>
    <property type="project" value="UniProtKB-KW"/>
</dbReference>
<keyword evidence="4 12" id="KW-0548">Nucleotidyltransferase</keyword>
<proteinExistence type="inferred from homology"/>
<dbReference type="InterPro" id="IPR005835">
    <property type="entry name" value="NTP_transferase_dom"/>
</dbReference>
<evidence type="ECO:0000259" key="10">
    <source>
        <dbReference type="Pfam" id="PF01050"/>
    </source>
</evidence>
<organism evidence="12 13">
    <name type="scientific">Aurantimonas coralicida</name>
    <dbReference type="NCBI Taxonomy" id="182270"/>
    <lineage>
        <taxon>Bacteria</taxon>
        <taxon>Pseudomonadati</taxon>
        <taxon>Pseudomonadota</taxon>
        <taxon>Alphaproteobacteria</taxon>
        <taxon>Hyphomicrobiales</taxon>
        <taxon>Aurantimonadaceae</taxon>
        <taxon>Aurantimonas</taxon>
    </lineage>
</organism>
<dbReference type="Gene3D" id="2.60.120.10">
    <property type="entry name" value="Jelly Rolls"/>
    <property type="match status" value="1"/>
</dbReference>